<dbReference type="GO" id="GO:0016987">
    <property type="term" value="F:sigma factor activity"/>
    <property type="evidence" value="ECO:0007669"/>
    <property type="project" value="UniProtKB-KW"/>
</dbReference>
<sequence length="174" mass="18954">MTPDDGRRATLQQMVAADPQRLRRRSLSLGVPFSDADDVAQNALLRAWRSIEQLESPEPGQMCSWLDVIARNAASDLARLTVRRPADELDGDIPDVSDVADETVTRQLLDGALRAIHALPVSLRDPLLLSVVDGLSAIEIAQRLDTTPAAVRQRIARARKSLAACKESGMSEHA</sequence>
<dbReference type="InterPro" id="IPR013325">
    <property type="entry name" value="RNA_pol_sigma_r2"/>
</dbReference>
<feature type="domain" description="RNA polymerase sigma-70 region 2" evidence="6">
    <location>
        <begin position="33"/>
        <end position="79"/>
    </location>
</feature>
<dbReference type="GO" id="GO:0003677">
    <property type="term" value="F:DNA binding"/>
    <property type="evidence" value="ECO:0007669"/>
    <property type="project" value="UniProtKB-KW"/>
</dbReference>
<evidence type="ECO:0000313" key="9">
    <source>
        <dbReference type="Proteomes" id="UP000291483"/>
    </source>
</evidence>
<dbReference type="InterPro" id="IPR007627">
    <property type="entry name" value="RNA_pol_sigma70_r2"/>
</dbReference>
<dbReference type="InterPro" id="IPR014284">
    <property type="entry name" value="RNA_pol_sigma-70_dom"/>
</dbReference>
<dbReference type="NCBIfam" id="TIGR02937">
    <property type="entry name" value="sigma70-ECF"/>
    <property type="match status" value="1"/>
</dbReference>
<dbReference type="Pfam" id="PF04542">
    <property type="entry name" value="Sigma70_r2"/>
    <property type="match status" value="1"/>
</dbReference>
<comment type="caution">
    <text evidence="8">The sequence shown here is derived from an EMBL/GenBank/DDBJ whole genome shotgun (WGS) entry which is preliminary data.</text>
</comment>
<evidence type="ECO:0000256" key="1">
    <source>
        <dbReference type="ARBA" id="ARBA00010641"/>
    </source>
</evidence>
<dbReference type="InterPro" id="IPR013249">
    <property type="entry name" value="RNA_pol_sigma70_r4_t2"/>
</dbReference>
<keyword evidence="4" id="KW-0238">DNA-binding</keyword>
<reference evidence="8 9" key="1">
    <citation type="submission" date="2019-02" db="EMBL/GenBank/DDBJ databases">
        <title>Sequencing the genomes of 1000 actinobacteria strains.</title>
        <authorList>
            <person name="Klenk H.-P."/>
        </authorList>
    </citation>
    <scope>NUCLEOTIDE SEQUENCE [LARGE SCALE GENOMIC DNA]</scope>
    <source>
        <strain evidence="8 9">DSM 18319</strain>
    </source>
</reference>
<dbReference type="InterPro" id="IPR013324">
    <property type="entry name" value="RNA_pol_sigma_r3/r4-like"/>
</dbReference>
<evidence type="ECO:0000256" key="5">
    <source>
        <dbReference type="ARBA" id="ARBA00023163"/>
    </source>
</evidence>
<dbReference type="CDD" id="cd06171">
    <property type="entry name" value="Sigma70_r4"/>
    <property type="match status" value="1"/>
</dbReference>
<dbReference type="InterPro" id="IPR036388">
    <property type="entry name" value="WH-like_DNA-bd_sf"/>
</dbReference>
<dbReference type="GO" id="GO:0006352">
    <property type="term" value="P:DNA-templated transcription initiation"/>
    <property type="evidence" value="ECO:0007669"/>
    <property type="project" value="InterPro"/>
</dbReference>
<gene>
    <name evidence="8" type="ORF">EV379_1942</name>
</gene>
<name>A0A4Q8AM88_9MICO</name>
<dbReference type="InterPro" id="IPR039425">
    <property type="entry name" value="RNA_pol_sigma-70-like"/>
</dbReference>
<keyword evidence="9" id="KW-1185">Reference proteome</keyword>
<dbReference type="AlphaFoldDB" id="A0A4Q8AM88"/>
<dbReference type="SUPFAM" id="SSF88946">
    <property type="entry name" value="Sigma2 domain of RNA polymerase sigma factors"/>
    <property type="match status" value="1"/>
</dbReference>
<dbReference type="Pfam" id="PF08281">
    <property type="entry name" value="Sigma70_r4_2"/>
    <property type="match status" value="1"/>
</dbReference>
<dbReference type="Gene3D" id="1.10.1740.10">
    <property type="match status" value="1"/>
</dbReference>
<organism evidence="8 9">
    <name type="scientific">Microterricola gilva</name>
    <dbReference type="NCBI Taxonomy" id="393267"/>
    <lineage>
        <taxon>Bacteria</taxon>
        <taxon>Bacillati</taxon>
        <taxon>Actinomycetota</taxon>
        <taxon>Actinomycetes</taxon>
        <taxon>Micrococcales</taxon>
        <taxon>Microbacteriaceae</taxon>
        <taxon>Microterricola</taxon>
    </lineage>
</organism>
<evidence type="ECO:0000259" key="7">
    <source>
        <dbReference type="Pfam" id="PF08281"/>
    </source>
</evidence>
<feature type="domain" description="RNA polymerase sigma factor 70 region 4 type 2" evidence="7">
    <location>
        <begin position="113"/>
        <end position="162"/>
    </location>
</feature>
<keyword evidence="5" id="KW-0804">Transcription</keyword>
<protein>
    <submittedName>
        <fullName evidence="8">RNA polymerase ECF family sigma subunit</fullName>
    </submittedName>
</protein>
<dbReference type="SUPFAM" id="SSF88659">
    <property type="entry name" value="Sigma3 and sigma4 domains of RNA polymerase sigma factors"/>
    <property type="match status" value="1"/>
</dbReference>
<evidence type="ECO:0000256" key="3">
    <source>
        <dbReference type="ARBA" id="ARBA00023082"/>
    </source>
</evidence>
<evidence type="ECO:0000256" key="4">
    <source>
        <dbReference type="ARBA" id="ARBA00023125"/>
    </source>
</evidence>
<evidence type="ECO:0000256" key="2">
    <source>
        <dbReference type="ARBA" id="ARBA00023015"/>
    </source>
</evidence>
<evidence type="ECO:0000259" key="6">
    <source>
        <dbReference type="Pfam" id="PF04542"/>
    </source>
</evidence>
<dbReference type="PANTHER" id="PTHR43133:SF8">
    <property type="entry name" value="RNA POLYMERASE SIGMA FACTOR HI_1459-RELATED"/>
    <property type="match status" value="1"/>
</dbReference>
<comment type="similarity">
    <text evidence="1">Belongs to the sigma-70 factor family. ECF subfamily.</text>
</comment>
<keyword evidence="2" id="KW-0805">Transcription regulation</keyword>
<proteinExistence type="inferred from homology"/>
<evidence type="ECO:0000313" key="8">
    <source>
        <dbReference type="EMBL" id="RZU65608.1"/>
    </source>
</evidence>
<dbReference type="Gene3D" id="1.10.10.10">
    <property type="entry name" value="Winged helix-like DNA-binding domain superfamily/Winged helix DNA-binding domain"/>
    <property type="match status" value="1"/>
</dbReference>
<accession>A0A4Q8AM88</accession>
<keyword evidence="3" id="KW-0731">Sigma factor</keyword>
<dbReference type="RefSeq" id="WP_207226225.1">
    <property type="nucleotide sequence ID" value="NZ_SHLC01000001.1"/>
</dbReference>
<dbReference type="EMBL" id="SHLC01000001">
    <property type="protein sequence ID" value="RZU65608.1"/>
    <property type="molecule type" value="Genomic_DNA"/>
</dbReference>
<dbReference type="Proteomes" id="UP000291483">
    <property type="component" value="Unassembled WGS sequence"/>
</dbReference>
<dbReference type="PANTHER" id="PTHR43133">
    <property type="entry name" value="RNA POLYMERASE ECF-TYPE SIGMA FACTO"/>
    <property type="match status" value="1"/>
</dbReference>